<dbReference type="InterPro" id="IPR013736">
    <property type="entry name" value="Xaa-Pro_dipept_C"/>
</dbReference>
<evidence type="ECO:0000313" key="4">
    <source>
        <dbReference type="EMBL" id="KAI1849879.1"/>
    </source>
</evidence>
<dbReference type="SUPFAM" id="SSF54909">
    <property type="entry name" value="Dimeric alpha+beta barrel"/>
    <property type="match status" value="1"/>
</dbReference>
<dbReference type="Gene3D" id="3.40.50.1820">
    <property type="entry name" value="alpha/beta hydrolase"/>
    <property type="match status" value="1"/>
</dbReference>
<dbReference type="InterPro" id="IPR000383">
    <property type="entry name" value="Xaa-Pro-like_dom"/>
</dbReference>
<dbReference type="SUPFAM" id="SSF49785">
    <property type="entry name" value="Galactose-binding domain-like"/>
    <property type="match status" value="1"/>
</dbReference>
<reference evidence="4" key="1">
    <citation type="submission" date="2021-03" db="EMBL/GenBank/DDBJ databases">
        <title>Revisited historic fungal species revealed as producer of novel bioactive compounds through whole genome sequencing and comparative genomics.</title>
        <authorList>
            <person name="Vignolle G.A."/>
            <person name="Hochenegger N."/>
            <person name="Mach R.L."/>
            <person name="Mach-Aigner A.R."/>
            <person name="Javad Rahimi M."/>
            <person name="Salim K.A."/>
            <person name="Chan C.M."/>
            <person name="Lim L.B.L."/>
            <person name="Cai F."/>
            <person name="Druzhinina I.S."/>
            <person name="U'Ren J.M."/>
            <person name="Derntl C."/>
        </authorList>
    </citation>
    <scope>NUCLEOTIDE SEQUENCE</scope>
    <source>
        <strain evidence="4">TUCIM 5799</strain>
    </source>
</reference>
<dbReference type="Gene3D" id="3.30.70.100">
    <property type="match status" value="1"/>
</dbReference>
<dbReference type="PANTHER" id="PTHR43056">
    <property type="entry name" value="PEPTIDASE S9 PROLYL OLIGOPEPTIDASE"/>
    <property type="match status" value="1"/>
</dbReference>
<dbReference type="Pfam" id="PF02129">
    <property type="entry name" value="Peptidase_S15"/>
    <property type="match status" value="1"/>
</dbReference>
<feature type="domain" description="Xaa-Pro dipeptidyl-peptidase C-terminal" evidence="3">
    <location>
        <begin position="317"/>
        <end position="556"/>
    </location>
</feature>
<evidence type="ECO:0000259" key="3">
    <source>
        <dbReference type="SMART" id="SM00939"/>
    </source>
</evidence>
<evidence type="ECO:0000256" key="1">
    <source>
        <dbReference type="ARBA" id="ARBA00005986"/>
    </source>
</evidence>
<evidence type="ECO:0000256" key="2">
    <source>
        <dbReference type="ARBA" id="ARBA00022801"/>
    </source>
</evidence>
<gene>
    <name evidence="4" type="ORF">JX265_013526</name>
</gene>
<dbReference type="Pfam" id="PF07110">
    <property type="entry name" value="EthD"/>
    <property type="match status" value="1"/>
</dbReference>
<dbReference type="SUPFAM" id="SSF53474">
    <property type="entry name" value="alpha/beta-Hydrolases"/>
    <property type="match status" value="1"/>
</dbReference>
<dbReference type="Pfam" id="PF08530">
    <property type="entry name" value="PepX_C"/>
    <property type="match status" value="1"/>
</dbReference>
<dbReference type="EMBL" id="JAFIMR010000073">
    <property type="protein sequence ID" value="KAI1849879.1"/>
    <property type="molecule type" value="Genomic_DNA"/>
</dbReference>
<dbReference type="InterPro" id="IPR005674">
    <property type="entry name" value="CocE/Ser_esterase"/>
</dbReference>
<proteinExistence type="inferred from homology"/>
<accession>A0A9P9W892</accession>
<organism evidence="4 5">
    <name type="scientific">Neoarthrinium moseri</name>
    <dbReference type="NCBI Taxonomy" id="1658444"/>
    <lineage>
        <taxon>Eukaryota</taxon>
        <taxon>Fungi</taxon>
        <taxon>Dikarya</taxon>
        <taxon>Ascomycota</taxon>
        <taxon>Pezizomycotina</taxon>
        <taxon>Sordariomycetes</taxon>
        <taxon>Xylariomycetidae</taxon>
        <taxon>Amphisphaeriales</taxon>
        <taxon>Apiosporaceae</taxon>
        <taxon>Neoarthrinium</taxon>
    </lineage>
</organism>
<dbReference type="Gene3D" id="2.60.120.260">
    <property type="entry name" value="Galactose-binding domain-like"/>
    <property type="match status" value="1"/>
</dbReference>
<sequence>MSSIAALEAAQSETRRLGKFIRAWDPKIQGAKDASPRIITEGGLIKELDVPIRLRDGVVVYGNISRHESWATTKLPVIFNYSVYGKDGGTDISIFPAAAGLDPSRVTKDYLFEAADAGWWCPRGYAVASIDGRGSYQSDGNKSYYSRDVGMDGYDMVEWLSAQGWSNGKVALYGSSGYAMLQWLTAAEKPPSLAAIIPIDGMTDIYREMARKGGIPEIQFNTLYPFFFNWGRGMVEDPMDGPSNHAYFDEYWQSKVVALDKIECPAYIICSWGDHGIHTRGTINGYYGIRSKVKYLELHQHQKWEWSVTEESLLRQKAFLDTYLMGKQTEVQFWPPVRYVVRERYYVGEWRFADRFPLPETQYTKFFPVASRGLSRIATPIASSISYDAREDELSLDLPIVQPLEFVGHAKLKLWVEAKGAENMDLFITLRKTDANGNEVFFPWLTIVDTGPIAFGWLRVSRRELDEKKSKPWQPYHTHQRDLPPLKPGEVVPVEIEIQPTSCRLRRGERLHLVISGHDYRENAYPKMAPIARHPETVNSGTHVVHFGGQYDSHLLLPVLPHVPRSYLREKGPIKMSLLARRLEGWSDEKFMDEYTGKHAKMTNEVAAAVPALRNYTQVVAFPQSEKKGAQIGIHSSWDCCTTLGWTSLGALWGSFQHPQYKATAGTHVFVDEEDTIGILSQPFLDLNFDPVSYENRRHGVLLVRFLAKSAQYSEGEDYLRDLRARALALEEKGAGTSLLRYALNRTVTPDDVGSFFAGTPFNTADWTTIVAMEQFWFSSWAAVLEFFRGQGVREAILTLPGSFDGGKSLELIGNENIVVHKDIEF</sequence>
<protein>
    <recommendedName>
        <fullName evidence="3">Xaa-Pro dipeptidyl-peptidase C-terminal domain-containing protein</fullName>
    </recommendedName>
</protein>
<dbReference type="Proteomes" id="UP000829685">
    <property type="component" value="Unassembled WGS sequence"/>
</dbReference>
<dbReference type="InterPro" id="IPR009799">
    <property type="entry name" value="EthD_dom"/>
</dbReference>
<dbReference type="InterPro" id="IPR008979">
    <property type="entry name" value="Galactose-bd-like_sf"/>
</dbReference>
<evidence type="ECO:0000313" key="5">
    <source>
        <dbReference type="Proteomes" id="UP000829685"/>
    </source>
</evidence>
<dbReference type="OrthoDB" id="2578740at2759"/>
<keyword evidence="2" id="KW-0378">Hydrolase</keyword>
<dbReference type="PANTHER" id="PTHR43056:SF10">
    <property type="entry name" value="COCE_NOND FAMILY, PUTATIVE (AFU_ORTHOLOGUE AFUA_7G00600)-RELATED"/>
    <property type="match status" value="1"/>
</dbReference>
<comment type="caution">
    <text evidence="4">The sequence shown here is derived from an EMBL/GenBank/DDBJ whole genome shotgun (WGS) entry which is preliminary data.</text>
</comment>
<comment type="similarity">
    <text evidence="1">Belongs to the tpcK family.</text>
</comment>
<dbReference type="Gene3D" id="1.10.3020.20">
    <property type="match status" value="1"/>
</dbReference>
<keyword evidence="5" id="KW-1185">Reference proteome</keyword>
<dbReference type="InterPro" id="IPR029058">
    <property type="entry name" value="AB_hydrolase_fold"/>
</dbReference>
<dbReference type="NCBIfam" id="TIGR00976">
    <property type="entry name" value="CocE_NonD"/>
    <property type="match status" value="2"/>
</dbReference>
<dbReference type="InterPro" id="IPR011008">
    <property type="entry name" value="Dimeric_a/b-barrel"/>
</dbReference>
<name>A0A9P9W892_9PEZI</name>
<dbReference type="SMART" id="SM00939">
    <property type="entry name" value="PepX_C"/>
    <property type="match status" value="1"/>
</dbReference>
<dbReference type="GO" id="GO:0008239">
    <property type="term" value="F:dipeptidyl-peptidase activity"/>
    <property type="evidence" value="ECO:0007669"/>
    <property type="project" value="InterPro"/>
</dbReference>
<dbReference type="InterPro" id="IPR050585">
    <property type="entry name" value="Xaa-Pro_dipeptidyl-ppase/CocE"/>
</dbReference>
<dbReference type="AlphaFoldDB" id="A0A9P9W892"/>